<organism evidence="2 3">
    <name type="scientific">Nelumbo nucifera</name>
    <name type="common">Sacred lotus</name>
    <dbReference type="NCBI Taxonomy" id="4432"/>
    <lineage>
        <taxon>Eukaryota</taxon>
        <taxon>Viridiplantae</taxon>
        <taxon>Streptophyta</taxon>
        <taxon>Embryophyta</taxon>
        <taxon>Tracheophyta</taxon>
        <taxon>Spermatophyta</taxon>
        <taxon>Magnoliopsida</taxon>
        <taxon>Proteales</taxon>
        <taxon>Nelumbonaceae</taxon>
        <taxon>Nelumbo</taxon>
    </lineage>
</organism>
<gene>
    <name evidence="1" type="ORF">HUJ06_018308</name>
    <name evidence="2" type="ORF">HUJ06_018310</name>
</gene>
<proteinExistence type="predicted"/>
<evidence type="ECO:0000313" key="1">
    <source>
        <dbReference type="EMBL" id="DAD48371.1"/>
    </source>
</evidence>
<keyword evidence="3" id="KW-1185">Reference proteome</keyword>
<dbReference type="Proteomes" id="UP000607653">
    <property type="component" value="Unassembled WGS sequence"/>
</dbReference>
<reference evidence="2 3" key="1">
    <citation type="journal article" date="2020" name="Mol. Biol. Evol.">
        <title>Distinct Expression and Methylation Patterns for Genes with Different Fates following a Single Whole-Genome Duplication in Flowering Plants.</title>
        <authorList>
            <person name="Shi T."/>
            <person name="Rahmani R.S."/>
            <person name="Gugger P.F."/>
            <person name="Wang M."/>
            <person name="Li H."/>
            <person name="Zhang Y."/>
            <person name="Li Z."/>
            <person name="Wang Q."/>
            <person name="Van de Peer Y."/>
            <person name="Marchal K."/>
            <person name="Chen J."/>
        </authorList>
    </citation>
    <scope>NUCLEOTIDE SEQUENCE [LARGE SCALE GENOMIC DNA]</scope>
    <source>
        <tissue evidence="2">Leaf</tissue>
    </source>
</reference>
<evidence type="ECO:0000313" key="2">
    <source>
        <dbReference type="EMBL" id="DAD48373.1"/>
    </source>
</evidence>
<protein>
    <submittedName>
        <fullName evidence="2">Uncharacterized protein</fullName>
    </submittedName>
</protein>
<dbReference type="AlphaFoldDB" id="A0A822ZTU3"/>
<dbReference type="EMBL" id="DUZY01000008">
    <property type="protein sequence ID" value="DAD48373.1"/>
    <property type="molecule type" value="Genomic_DNA"/>
</dbReference>
<sequence length="30" mass="3439">MQLLPVNNLLLGIPRTRNQCLDLCIVQECK</sequence>
<evidence type="ECO:0000313" key="3">
    <source>
        <dbReference type="Proteomes" id="UP000607653"/>
    </source>
</evidence>
<dbReference type="EMBL" id="DUZY01000008">
    <property type="protein sequence ID" value="DAD48371.1"/>
    <property type="molecule type" value="Genomic_DNA"/>
</dbReference>
<comment type="caution">
    <text evidence="2">The sequence shown here is derived from an EMBL/GenBank/DDBJ whole genome shotgun (WGS) entry which is preliminary data.</text>
</comment>
<accession>A0A822ZTU3</accession>
<name>A0A822ZTU3_NELNU</name>